<evidence type="ECO:0008006" key="5">
    <source>
        <dbReference type="Google" id="ProtNLM"/>
    </source>
</evidence>
<dbReference type="SUPFAM" id="SSF52833">
    <property type="entry name" value="Thioredoxin-like"/>
    <property type="match status" value="1"/>
</dbReference>
<dbReference type="AlphaFoldDB" id="A0A7H9BMZ1"/>
<dbReference type="RefSeq" id="WP_179356445.1">
    <property type="nucleotide sequence ID" value="NZ_CP058627.1"/>
</dbReference>
<feature type="compositionally biased region" description="Polar residues" evidence="1">
    <location>
        <begin position="276"/>
        <end position="294"/>
    </location>
</feature>
<feature type="signal peptide" evidence="2">
    <location>
        <begin position="1"/>
        <end position="20"/>
    </location>
</feature>
<keyword evidence="2" id="KW-0732">Signal</keyword>
<protein>
    <recommendedName>
        <fullName evidence="5">Thioredoxin-like fold domain-containing protein</fullName>
    </recommendedName>
</protein>
<evidence type="ECO:0000256" key="1">
    <source>
        <dbReference type="SAM" id="MobiDB-lite"/>
    </source>
</evidence>
<keyword evidence="4" id="KW-1185">Reference proteome</keyword>
<evidence type="ECO:0000313" key="4">
    <source>
        <dbReference type="Proteomes" id="UP000509597"/>
    </source>
</evidence>
<dbReference type="InterPro" id="IPR036249">
    <property type="entry name" value="Thioredoxin-like_sf"/>
</dbReference>
<evidence type="ECO:0000313" key="3">
    <source>
        <dbReference type="EMBL" id="QLG89588.1"/>
    </source>
</evidence>
<sequence length="324" mass="35448">MKIKFTVLFSALIYSHVLVAATPDEALIAFTATLPSSKRAMTKNKIATETLVKGIYAIWTRPDDERDVILVNENATIFSPTLGKNWLYTRSGAPAIENPDELRNALRANIRFDELVEKKIGAGQRKVVYFGAYDCPWCKVFQGQLKTAKGLNTTTYLVPSSLDVMDPSPTSRQIVRSLWCDARGWNNWDAFMQTRQPSLLQQPSPTCSPLKTAAQAHILMGMTATAFTFPRLVDDTGWDGNLTLKPAPTAAEWAKVMGANSQSVAKGSVFTQQADLSNWGKTPSTSQSGSSTYQIGEGAGQESKADGEMLNLGGIKIKLPSIKY</sequence>
<feature type="chain" id="PRO_5029004504" description="Thioredoxin-like fold domain-containing protein" evidence="2">
    <location>
        <begin position="21"/>
        <end position="324"/>
    </location>
</feature>
<organism evidence="3 4">
    <name type="scientific">Chitinibacter bivalviorum</name>
    <dbReference type="NCBI Taxonomy" id="2739434"/>
    <lineage>
        <taxon>Bacteria</taxon>
        <taxon>Pseudomonadati</taxon>
        <taxon>Pseudomonadota</taxon>
        <taxon>Betaproteobacteria</taxon>
        <taxon>Neisseriales</taxon>
        <taxon>Chitinibacteraceae</taxon>
        <taxon>Chitinibacter</taxon>
    </lineage>
</organism>
<dbReference type="Gene3D" id="3.40.30.10">
    <property type="entry name" value="Glutaredoxin"/>
    <property type="match status" value="1"/>
</dbReference>
<evidence type="ECO:0000256" key="2">
    <source>
        <dbReference type="SAM" id="SignalP"/>
    </source>
</evidence>
<dbReference type="Proteomes" id="UP000509597">
    <property type="component" value="Chromosome"/>
</dbReference>
<feature type="region of interest" description="Disordered" evidence="1">
    <location>
        <begin position="276"/>
        <end position="305"/>
    </location>
</feature>
<accession>A0A7H9BMZ1</accession>
<gene>
    <name evidence="3" type="ORF">HQ393_15775</name>
</gene>
<dbReference type="EMBL" id="CP058627">
    <property type="protein sequence ID" value="QLG89588.1"/>
    <property type="molecule type" value="Genomic_DNA"/>
</dbReference>
<proteinExistence type="predicted"/>
<dbReference type="KEGG" id="chiz:HQ393_15775"/>
<reference evidence="3 4" key="1">
    <citation type="submission" date="2020-07" db="EMBL/GenBank/DDBJ databases">
        <title>Complete genome sequence of Chitinibacter sp. 2T18.</title>
        <authorList>
            <person name="Bae J.-W."/>
            <person name="Choi J.-W."/>
        </authorList>
    </citation>
    <scope>NUCLEOTIDE SEQUENCE [LARGE SCALE GENOMIC DNA]</scope>
    <source>
        <strain evidence="3 4">2T18</strain>
    </source>
</reference>
<name>A0A7H9BMZ1_9NEIS</name>